<dbReference type="Proteomes" id="UP000179266">
    <property type="component" value="Unassembled WGS sequence"/>
</dbReference>
<keyword evidence="2" id="KW-0732">Signal</keyword>
<name>A0A1F7RUB8_9BACT</name>
<protein>
    <recommendedName>
        <fullName evidence="5">DUF5050 domain-containing protein</fullName>
    </recommendedName>
</protein>
<feature type="signal peptide" evidence="2">
    <location>
        <begin position="1"/>
        <end position="25"/>
    </location>
</feature>
<dbReference type="PANTHER" id="PTHR36842:SF1">
    <property type="entry name" value="PROTEIN TOLB"/>
    <property type="match status" value="1"/>
</dbReference>
<evidence type="ECO:0000256" key="2">
    <source>
        <dbReference type="SAM" id="SignalP"/>
    </source>
</evidence>
<dbReference type="SUPFAM" id="SSF69304">
    <property type="entry name" value="Tricorn protease N-terminal domain"/>
    <property type="match status" value="1"/>
</dbReference>
<feature type="chain" id="PRO_5009532262" description="DUF5050 domain-containing protein" evidence="2">
    <location>
        <begin position="26"/>
        <end position="139"/>
    </location>
</feature>
<evidence type="ECO:0000256" key="1">
    <source>
        <dbReference type="ARBA" id="ARBA00009820"/>
    </source>
</evidence>
<gene>
    <name evidence="3" type="ORF">A2161_10670</name>
</gene>
<comment type="caution">
    <text evidence="3">The sequence shown here is derived from an EMBL/GenBank/DDBJ whole genome shotgun (WGS) entry which is preliminary data.</text>
</comment>
<evidence type="ECO:0000313" key="4">
    <source>
        <dbReference type="Proteomes" id="UP000179266"/>
    </source>
</evidence>
<dbReference type="InterPro" id="IPR011659">
    <property type="entry name" value="WD40"/>
</dbReference>
<accession>A0A1F7RUB8</accession>
<organism evidence="3 4">
    <name type="scientific">Candidatus Schekmanbacteria bacterium RBG_13_48_7</name>
    <dbReference type="NCBI Taxonomy" id="1817878"/>
    <lineage>
        <taxon>Bacteria</taxon>
        <taxon>Candidatus Schekmaniibacteriota</taxon>
    </lineage>
</organism>
<dbReference type="PANTHER" id="PTHR36842">
    <property type="entry name" value="PROTEIN TOLB HOMOLOG"/>
    <property type="match status" value="1"/>
</dbReference>
<dbReference type="EMBL" id="MGDD01000194">
    <property type="protein sequence ID" value="OGL45122.1"/>
    <property type="molecule type" value="Genomic_DNA"/>
</dbReference>
<reference evidence="3 4" key="1">
    <citation type="journal article" date="2016" name="Nat. Commun.">
        <title>Thousands of microbial genomes shed light on interconnected biogeochemical processes in an aquifer system.</title>
        <authorList>
            <person name="Anantharaman K."/>
            <person name="Brown C.T."/>
            <person name="Hug L.A."/>
            <person name="Sharon I."/>
            <person name="Castelle C.J."/>
            <person name="Probst A.J."/>
            <person name="Thomas B.C."/>
            <person name="Singh A."/>
            <person name="Wilkins M.J."/>
            <person name="Karaoz U."/>
            <person name="Brodie E.L."/>
            <person name="Williams K.H."/>
            <person name="Hubbard S.S."/>
            <person name="Banfield J.F."/>
        </authorList>
    </citation>
    <scope>NUCLEOTIDE SEQUENCE [LARGE SCALE GENOMIC DNA]</scope>
</reference>
<evidence type="ECO:0000313" key="3">
    <source>
        <dbReference type="EMBL" id="OGL45122.1"/>
    </source>
</evidence>
<dbReference type="Pfam" id="PF07676">
    <property type="entry name" value="PD40"/>
    <property type="match status" value="1"/>
</dbReference>
<dbReference type="InterPro" id="IPR011042">
    <property type="entry name" value="6-blade_b-propeller_TolB-like"/>
</dbReference>
<comment type="similarity">
    <text evidence="1">Belongs to the TolB family.</text>
</comment>
<proteinExistence type="inferred from homology"/>
<sequence length="139" mass="15208">MKNYFKQFMVIATTLLLLICCQATDSSDENKNDQDTPLDGRGGGYIAFQSERHGPKEALYIMNADGTAQTKLTENPGRNVCPALSPDSKKIAFSSDRTSDYEIYIIDIDGSNECRLCNSPGGSICSLQIPLVASDFSHM</sequence>
<evidence type="ECO:0008006" key="5">
    <source>
        <dbReference type="Google" id="ProtNLM"/>
    </source>
</evidence>
<dbReference type="AlphaFoldDB" id="A0A1F7RUB8"/>
<dbReference type="Gene3D" id="2.120.10.30">
    <property type="entry name" value="TolB, C-terminal domain"/>
    <property type="match status" value="1"/>
</dbReference>